<reference evidence="1 2" key="1">
    <citation type="submission" date="2018-06" db="EMBL/GenBank/DDBJ databases">
        <authorList>
            <consortium name="Pathogen Informatics"/>
            <person name="Doyle S."/>
        </authorList>
    </citation>
    <scope>NUCLEOTIDE SEQUENCE [LARGE SCALE GENOMIC DNA]</scope>
    <source>
        <strain evidence="1 2">NCTC10526</strain>
    </source>
</reference>
<evidence type="ECO:0000313" key="1">
    <source>
        <dbReference type="EMBL" id="SUD90394.1"/>
    </source>
</evidence>
<dbReference type="STRING" id="1123034.GCA_000685805_00526"/>
<dbReference type="AlphaFoldDB" id="A0A379LKV2"/>
<evidence type="ECO:0000313" key="2">
    <source>
        <dbReference type="Proteomes" id="UP000254123"/>
    </source>
</evidence>
<sequence>MDTLTVWYIALTDLGMTQDEFNQAKRKSLSLSWPPTAPADFLELARAGKRSEYLDTQTAFETACRCSGMRGDVERDWRHPTVLETANRIGWGVLAQATNGFIKYFEQVYSGVIAEHQSGAEFTIPEARRIEAPKKTKLDDDSPVAQDWEKLKARMLGKRRETA</sequence>
<name>A0A379LKV2_9GAMM</name>
<dbReference type="EMBL" id="UGVC01000001">
    <property type="protein sequence ID" value="SUD90394.1"/>
    <property type="molecule type" value="Genomic_DNA"/>
</dbReference>
<gene>
    <name evidence="1" type="ORF">NCTC10526_00720</name>
</gene>
<proteinExistence type="predicted"/>
<organism evidence="1 2">
    <name type="scientific">Psychrobacter phenylpyruvicus</name>
    <dbReference type="NCBI Taxonomy" id="29432"/>
    <lineage>
        <taxon>Bacteria</taxon>
        <taxon>Pseudomonadati</taxon>
        <taxon>Pseudomonadota</taxon>
        <taxon>Gammaproteobacteria</taxon>
        <taxon>Moraxellales</taxon>
        <taxon>Moraxellaceae</taxon>
        <taxon>Psychrobacter</taxon>
    </lineage>
</organism>
<protein>
    <submittedName>
        <fullName evidence="1">Uncharacterized protein</fullName>
    </submittedName>
</protein>
<dbReference type="Proteomes" id="UP000254123">
    <property type="component" value="Unassembled WGS sequence"/>
</dbReference>
<keyword evidence="2" id="KW-1185">Reference proteome</keyword>
<accession>A0A379LKV2</accession>